<dbReference type="EMBL" id="BOLY01000004">
    <property type="protein sequence ID" value="GIZ44103.1"/>
    <property type="molecule type" value="Genomic_DNA"/>
</dbReference>
<feature type="region of interest" description="Disordered" evidence="1">
    <location>
        <begin position="1"/>
        <end position="32"/>
    </location>
</feature>
<keyword evidence="3" id="KW-1185">Reference proteome</keyword>
<proteinExistence type="predicted"/>
<gene>
    <name evidence="2" type="ORF">CKM354_000731200</name>
</gene>
<dbReference type="GeneID" id="68292887"/>
<dbReference type="OrthoDB" id="10409461at2759"/>
<accession>A0A9P3FE75</accession>
<dbReference type="Proteomes" id="UP000825890">
    <property type="component" value="Unassembled WGS sequence"/>
</dbReference>
<organism evidence="2 3">
    <name type="scientific">Cercospora kikuchii</name>
    <dbReference type="NCBI Taxonomy" id="84275"/>
    <lineage>
        <taxon>Eukaryota</taxon>
        <taxon>Fungi</taxon>
        <taxon>Dikarya</taxon>
        <taxon>Ascomycota</taxon>
        <taxon>Pezizomycotina</taxon>
        <taxon>Dothideomycetes</taxon>
        <taxon>Dothideomycetidae</taxon>
        <taxon>Mycosphaerellales</taxon>
        <taxon>Mycosphaerellaceae</taxon>
        <taxon>Cercospora</taxon>
    </lineage>
</organism>
<evidence type="ECO:0000313" key="3">
    <source>
        <dbReference type="Proteomes" id="UP000825890"/>
    </source>
</evidence>
<evidence type="ECO:0000256" key="1">
    <source>
        <dbReference type="SAM" id="MobiDB-lite"/>
    </source>
</evidence>
<evidence type="ECO:0000313" key="2">
    <source>
        <dbReference type="EMBL" id="GIZ44103.1"/>
    </source>
</evidence>
<name>A0A9P3FE75_9PEZI</name>
<reference evidence="2 3" key="1">
    <citation type="submission" date="2021-01" db="EMBL/GenBank/DDBJ databases">
        <title>Cercospora kikuchii MAFF 305040 whole genome shotgun sequence.</title>
        <authorList>
            <person name="Kashiwa T."/>
            <person name="Suzuki T."/>
        </authorList>
    </citation>
    <scope>NUCLEOTIDE SEQUENCE [LARGE SCALE GENOMIC DNA]</scope>
    <source>
        <strain evidence="2 3">MAFF 305040</strain>
    </source>
</reference>
<dbReference type="AlphaFoldDB" id="A0A9P3FE75"/>
<comment type="caution">
    <text evidence="2">The sequence shown here is derived from an EMBL/GenBank/DDBJ whole genome shotgun (WGS) entry which is preliminary data.</text>
</comment>
<sequence>MRAIAKRLRDPLDAATDAQKEKCKSMEAAKTEQLPYQRRADFANSLKELELHSKMHADGLKKELATTEQALIALTTGENESAPQGEYGITISGAFKRPRAGTEEADLLSTSHPALPHV</sequence>
<protein>
    <submittedName>
        <fullName evidence="2">Uncharacterized protein</fullName>
    </submittedName>
</protein>
<feature type="compositionally biased region" description="Basic and acidic residues" evidence="1">
    <location>
        <begin position="7"/>
        <end position="30"/>
    </location>
</feature>
<dbReference type="RefSeq" id="XP_044658590.1">
    <property type="nucleotide sequence ID" value="XM_044802655.1"/>
</dbReference>